<dbReference type="SMART" id="SM00731">
    <property type="entry name" value="SprT"/>
    <property type="match status" value="1"/>
</dbReference>
<dbReference type="Pfam" id="PF10263">
    <property type="entry name" value="SprT-like"/>
    <property type="match status" value="1"/>
</dbReference>
<dbReference type="GO" id="GO:0006950">
    <property type="term" value="P:response to stress"/>
    <property type="evidence" value="ECO:0007669"/>
    <property type="project" value="UniProtKB-ARBA"/>
</dbReference>
<keyword evidence="4" id="KW-1185">Reference proteome</keyword>
<dbReference type="PANTHER" id="PTHR23099">
    <property type="entry name" value="TRANSCRIPTIONAL REGULATOR"/>
    <property type="match status" value="1"/>
</dbReference>
<dbReference type="GO" id="GO:0005634">
    <property type="term" value="C:nucleus"/>
    <property type="evidence" value="ECO:0007669"/>
    <property type="project" value="TreeGrafter"/>
</dbReference>
<dbReference type="Proteomes" id="UP000750711">
    <property type="component" value="Unassembled WGS sequence"/>
</dbReference>
<evidence type="ECO:0000256" key="1">
    <source>
        <dbReference type="SAM" id="MobiDB-lite"/>
    </source>
</evidence>
<feature type="region of interest" description="Disordered" evidence="1">
    <location>
        <begin position="26"/>
        <end position="105"/>
    </location>
</feature>
<feature type="domain" description="SprT-like" evidence="2">
    <location>
        <begin position="208"/>
        <end position="389"/>
    </location>
</feature>
<evidence type="ECO:0000313" key="4">
    <source>
        <dbReference type="Proteomes" id="UP000750711"/>
    </source>
</evidence>
<protein>
    <recommendedName>
        <fullName evidence="2">SprT-like domain-containing protein</fullName>
    </recommendedName>
</protein>
<dbReference type="CDD" id="cd00084">
    <property type="entry name" value="HMG-box_SF"/>
    <property type="match status" value="1"/>
</dbReference>
<dbReference type="EMBL" id="JAGHQM010000073">
    <property type="protein sequence ID" value="KAH0565651.1"/>
    <property type="molecule type" value="Genomic_DNA"/>
</dbReference>
<proteinExistence type="predicted"/>
<sequence>MARLHDEHEESDDEFPDISTIISRFYQNKLSKPPSETRSHAEEHVGTSAEEPQTPRYGGHTNPIIDPTSPALRPCTLAEAPNADSSSNFDNGLIAEAYTSPGSPSEDELFAVLRFSPSESKIAKDSPSKQSCVPPSTRLDRTPTWDQEIVNEQGDRRKRVTAKRVRQRKVQPTAESDVEQSVQPRTPGRVKQNRSNLSTKKAFNERKHDLAQDFLNELDEKVSGGQIASITAPTGVKLIWSKKLTTTAGRANWRKEKITQFTADESLRGTGGPSTSYRHIASIELSEKVIDDEDRLLNALSHEYCHLANFMISGVLDHPHGESFKKWAKICTRAFGHRGVEVTTKHSYAIDYKYIWECTSCGAQFKRHSKSVDPARHSCGSCKSSLVQIQPTPRNTALSEYQRFVRENFKEVKRAHPLSPQKEIMSLLGAEYKRERRTAAAVVETAVSPGRGGSEGDLDSITGALEDLDLRSP</sequence>
<dbReference type="PANTHER" id="PTHR23099:SF0">
    <property type="entry name" value="GERM CELL NUCLEAR ACIDIC PROTEIN"/>
    <property type="match status" value="1"/>
</dbReference>
<gene>
    <name evidence="3" type="ORF">GP486_000961</name>
</gene>
<dbReference type="AlphaFoldDB" id="A0A9P8RT59"/>
<comment type="caution">
    <text evidence="3">The sequence shown here is derived from an EMBL/GenBank/DDBJ whole genome shotgun (WGS) entry which is preliminary data.</text>
</comment>
<name>A0A9P8RT59_9PEZI</name>
<feature type="region of interest" description="Disordered" evidence="1">
    <location>
        <begin position="447"/>
        <end position="473"/>
    </location>
</feature>
<feature type="region of interest" description="Disordered" evidence="1">
    <location>
        <begin position="120"/>
        <end position="195"/>
    </location>
</feature>
<feature type="compositionally biased region" description="Basic residues" evidence="1">
    <location>
        <begin position="156"/>
        <end position="169"/>
    </location>
</feature>
<dbReference type="InterPro" id="IPR006640">
    <property type="entry name" value="SprT-like_domain"/>
</dbReference>
<evidence type="ECO:0000313" key="3">
    <source>
        <dbReference type="EMBL" id="KAH0565651.1"/>
    </source>
</evidence>
<evidence type="ECO:0000259" key="2">
    <source>
        <dbReference type="SMART" id="SM00731"/>
    </source>
</evidence>
<dbReference type="InterPro" id="IPR035240">
    <property type="entry name" value="SprT_Zn_ribbon"/>
</dbReference>
<accession>A0A9P8RT59</accession>
<organism evidence="3 4">
    <name type="scientific">Trichoglossum hirsutum</name>
    <dbReference type="NCBI Taxonomy" id="265104"/>
    <lineage>
        <taxon>Eukaryota</taxon>
        <taxon>Fungi</taxon>
        <taxon>Dikarya</taxon>
        <taxon>Ascomycota</taxon>
        <taxon>Pezizomycotina</taxon>
        <taxon>Geoglossomycetes</taxon>
        <taxon>Geoglossales</taxon>
        <taxon>Geoglossaceae</taxon>
        <taxon>Trichoglossum</taxon>
    </lineage>
</organism>
<feature type="compositionally biased region" description="Basic and acidic residues" evidence="1">
    <location>
        <begin position="35"/>
        <end position="45"/>
    </location>
</feature>
<dbReference type="Pfam" id="PF17283">
    <property type="entry name" value="Zn_ribbon_SprT"/>
    <property type="match status" value="1"/>
</dbReference>
<reference evidence="3" key="1">
    <citation type="submission" date="2021-03" db="EMBL/GenBank/DDBJ databases">
        <title>Comparative genomics and phylogenomic investigation of the class Geoglossomycetes provide insights into ecological specialization and systematics.</title>
        <authorList>
            <person name="Melie T."/>
            <person name="Pirro S."/>
            <person name="Miller A.N."/>
            <person name="Quandt A."/>
        </authorList>
    </citation>
    <scope>NUCLEOTIDE SEQUENCE</scope>
    <source>
        <strain evidence="3">CAQ_001_2017</strain>
    </source>
</reference>